<protein>
    <submittedName>
        <fullName evidence="1">Uncharacterized protein</fullName>
    </submittedName>
</protein>
<accession>A0AAQ3XBH5</accession>
<gene>
    <name evidence="1" type="ORF">U9M48_036763</name>
</gene>
<dbReference type="AlphaFoldDB" id="A0AAQ3XBH5"/>
<evidence type="ECO:0000313" key="1">
    <source>
        <dbReference type="EMBL" id="WVZ90462.1"/>
    </source>
</evidence>
<sequence length="454" mass="48950">MYWVDIVNLAVLPKESLSTSASLPCPACSVASLLNWISSIFLLRSNASFMKFCFSASNDFAAISFASANAPISILSLLTANSDMLCFCSAIKISNRSLSFSPSNKFILACIFSTFFLRSSCSFMNCAFSTSNASTTAFFPSTNAHSSIFRLLTSASNKLYLQLKPIIFTLHQILIGLFLLRSSNSFKISSFSISNAFATASFASSNAPNSILRLLTSASIKLHFCSAVKSFNRRSLFSLSTKSMLDWISSIFLLRFSDSFMISTFSASNSFAAASFASTSAPTICLRHLTSESDWLYFSCASTTSNRSLLVSYSNKSLFVCTSSNFLLRSSISFMVSAFLASNDFASASFASSNAPNSMLSLSISASKMLCFCCAIKASDRSLSFSISTKSLLAWISSTLLLRSSKSNMILSFSLSHAFTATSFASTNAPNSILISARDLSLFPSGDVGTTHEP</sequence>
<name>A0AAQ3XBH5_PASNO</name>
<evidence type="ECO:0000313" key="2">
    <source>
        <dbReference type="Proteomes" id="UP001341281"/>
    </source>
</evidence>
<keyword evidence="2" id="KW-1185">Reference proteome</keyword>
<proteinExistence type="predicted"/>
<dbReference type="EMBL" id="CP144752">
    <property type="protein sequence ID" value="WVZ90462.1"/>
    <property type="molecule type" value="Genomic_DNA"/>
</dbReference>
<dbReference type="Proteomes" id="UP001341281">
    <property type="component" value="Chromosome 08"/>
</dbReference>
<organism evidence="1 2">
    <name type="scientific">Paspalum notatum var. saurae</name>
    <dbReference type="NCBI Taxonomy" id="547442"/>
    <lineage>
        <taxon>Eukaryota</taxon>
        <taxon>Viridiplantae</taxon>
        <taxon>Streptophyta</taxon>
        <taxon>Embryophyta</taxon>
        <taxon>Tracheophyta</taxon>
        <taxon>Spermatophyta</taxon>
        <taxon>Magnoliopsida</taxon>
        <taxon>Liliopsida</taxon>
        <taxon>Poales</taxon>
        <taxon>Poaceae</taxon>
        <taxon>PACMAD clade</taxon>
        <taxon>Panicoideae</taxon>
        <taxon>Andropogonodae</taxon>
        <taxon>Paspaleae</taxon>
        <taxon>Paspalinae</taxon>
        <taxon>Paspalum</taxon>
    </lineage>
</organism>
<reference evidence="1 2" key="1">
    <citation type="submission" date="2024-02" db="EMBL/GenBank/DDBJ databases">
        <title>High-quality chromosome-scale genome assembly of Pensacola bahiagrass (Paspalum notatum Flugge var. saurae).</title>
        <authorList>
            <person name="Vega J.M."/>
            <person name="Podio M."/>
            <person name="Orjuela J."/>
            <person name="Siena L.A."/>
            <person name="Pessino S.C."/>
            <person name="Combes M.C."/>
            <person name="Mariac C."/>
            <person name="Albertini E."/>
            <person name="Pupilli F."/>
            <person name="Ortiz J.P.A."/>
            <person name="Leblanc O."/>
        </authorList>
    </citation>
    <scope>NUCLEOTIDE SEQUENCE [LARGE SCALE GENOMIC DNA]</scope>
    <source>
        <strain evidence="1">R1</strain>
        <tissue evidence="1">Leaf</tissue>
    </source>
</reference>